<dbReference type="PANTHER" id="PTHR21337:SF0">
    <property type="entry name" value="PHOSPHO-2-DEHYDRO-3-DEOXYHEPTONATE ALDOLASE"/>
    <property type="match status" value="1"/>
</dbReference>
<dbReference type="SUPFAM" id="SSF51569">
    <property type="entry name" value="Aldolase"/>
    <property type="match status" value="1"/>
</dbReference>
<organism evidence="4 5">
    <name type="scientific">Novipirellula caenicola</name>
    <dbReference type="NCBI Taxonomy" id="1536901"/>
    <lineage>
        <taxon>Bacteria</taxon>
        <taxon>Pseudomonadati</taxon>
        <taxon>Planctomycetota</taxon>
        <taxon>Planctomycetia</taxon>
        <taxon>Pirellulales</taxon>
        <taxon>Pirellulaceae</taxon>
        <taxon>Novipirellula</taxon>
    </lineage>
</organism>
<evidence type="ECO:0000256" key="1">
    <source>
        <dbReference type="ARBA" id="ARBA00008911"/>
    </source>
</evidence>
<keyword evidence="2 3" id="KW-0808">Transferase</keyword>
<proteinExistence type="inferred from homology"/>
<protein>
    <recommendedName>
        <fullName evidence="3">Phospho-2-dehydro-3-deoxyheptonate aldolase</fullName>
        <ecNumber evidence="3">2.5.1.54</ecNumber>
    </recommendedName>
</protein>
<evidence type="ECO:0000313" key="5">
    <source>
        <dbReference type="Proteomes" id="UP001416858"/>
    </source>
</evidence>
<dbReference type="RefSeq" id="WP_345684931.1">
    <property type="nucleotide sequence ID" value="NZ_BAABRO010000008.1"/>
</dbReference>
<dbReference type="InterPro" id="IPR013785">
    <property type="entry name" value="Aldolase_TIM"/>
</dbReference>
<keyword evidence="5" id="KW-1185">Reference proteome</keyword>
<keyword evidence="3" id="KW-0057">Aromatic amino acid biosynthesis</keyword>
<dbReference type="Gene3D" id="3.20.20.70">
    <property type="entry name" value="Aldolase class I"/>
    <property type="match status" value="1"/>
</dbReference>
<reference evidence="4 5" key="1">
    <citation type="submission" date="2024-02" db="EMBL/GenBank/DDBJ databases">
        <title>Rhodopirellula caenicola NBRC 110016.</title>
        <authorList>
            <person name="Ichikawa N."/>
            <person name="Katano-Makiyama Y."/>
            <person name="Hidaka K."/>
        </authorList>
    </citation>
    <scope>NUCLEOTIDE SEQUENCE [LARGE SCALE GENOMIC DNA]</scope>
    <source>
        <strain evidence="4 5">NBRC 110016</strain>
    </source>
</reference>
<comment type="caution">
    <text evidence="4">The sequence shown here is derived from an EMBL/GenBank/DDBJ whole genome shotgun (WGS) entry which is preliminary data.</text>
</comment>
<accession>A0ABP9VX29</accession>
<comment type="similarity">
    <text evidence="1 3">Belongs to the class-II DAHP synthase family.</text>
</comment>
<sequence>MSDWNPSSWRSKTALQQPMYADSDSLRDVLQHLGDRPPLVTRWEIDRLKTQLALAANGDAFLLQGGDCSESFAACRADPIEKKLKVLLQMSLVLVYGLEKPIIRVGRIAGQYAKPRSSDTETRDGVTLPSYRGDCVNRSPFTPEDRLTRPQNLLAAYEHSAQTLNYLRALTEGGFADLKHPENWELNFVSLSPQSDEYHQMVRGIGDSLNFLDVLGGVTRAELSRVDFYTSHEALLLAYEEALTRQASGEAEWYNLGTHFPWIGDRTRAIDGAHVEYFRGIKNPIAVKVGPSTTADGLIELLDRLNPSREAGRMTLICRFGAERIAASLPPLIAAVQKSSHPVLWSVDPMHGNTITTDHGIKTRHFDQILSEVRDSFTIHAQHGTIVGGIHLELTGNNVTECIGGAAGLKSSGLSTAYESNVDPRLNYEQAMEIAFLIAGQARVAGPKR</sequence>
<comment type="pathway">
    <text evidence="3">Metabolic intermediate biosynthesis; chorismate biosynthesis; chorismate from D-erythrose 4-phosphate and phosphoenolpyruvate: step 1/7.</text>
</comment>
<dbReference type="InterPro" id="IPR002480">
    <property type="entry name" value="DAHP_synth_2"/>
</dbReference>
<name>A0ABP9VX29_9BACT</name>
<evidence type="ECO:0000256" key="3">
    <source>
        <dbReference type="RuleBase" id="RU363071"/>
    </source>
</evidence>
<keyword evidence="3" id="KW-0028">Amino-acid biosynthesis</keyword>
<dbReference type="PANTHER" id="PTHR21337">
    <property type="entry name" value="PHOSPHO-2-DEHYDRO-3-DEOXYHEPTONATE ALDOLASE 1, 2"/>
    <property type="match status" value="1"/>
</dbReference>
<gene>
    <name evidence="4" type="primary">aroH_1</name>
    <name evidence="4" type="ORF">Rcae01_03583</name>
</gene>
<dbReference type="EC" id="2.5.1.54" evidence="3"/>
<comment type="catalytic activity">
    <reaction evidence="3">
        <text>D-erythrose 4-phosphate + phosphoenolpyruvate + H2O = 7-phospho-2-dehydro-3-deoxy-D-arabino-heptonate + phosphate</text>
        <dbReference type="Rhea" id="RHEA:14717"/>
        <dbReference type="ChEBI" id="CHEBI:15377"/>
        <dbReference type="ChEBI" id="CHEBI:16897"/>
        <dbReference type="ChEBI" id="CHEBI:43474"/>
        <dbReference type="ChEBI" id="CHEBI:58394"/>
        <dbReference type="ChEBI" id="CHEBI:58702"/>
        <dbReference type="EC" id="2.5.1.54"/>
    </reaction>
</comment>
<dbReference type="Proteomes" id="UP001416858">
    <property type="component" value="Unassembled WGS sequence"/>
</dbReference>
<dbReference type="EMBL" id="BAABRO010000008">
    <property type="protein sequence ID" value="GAA5508118.1"/>
    <property type="molecule type" value="Genomic_DNA"/>
</dbReference>
<evidence type="ECO:0000313" key="4">
    <source>
        <dbReference type="EMBL" id="GAA5508118.1"/>
    </source>
</evidence>
<dbReference type="Pfam" id="PF01474">
    <property type="entry name" value="DAHP_synth_2"/>
    <property type="match status" value="1"/>
</dbReference>
<evidence type="ECO:0000256" key="2">
    <source>
        <dbReference type="ARBA" id="ARBA00022679"/>
    </source>
</evidence>
<dbReference type="NCBIfam" id="TIGR01358">
    <property type="entry name" value="DAHP_synth_II"/>
    <property type="match status" value="1"/>
</dbReference>